<evidence type="ECO:0000313" key="8">
    <source>
        <dbReference type="EMBL" id="EFX77461.1"/>
    </source>
</evidence>
<keyword evidence="5 6" id="KW-0030">Aminoacyl-tRNA synthetase</keyword>
<evidence type="ECO:0000256" key="4">
    <source>
        <dbReference type="ARBA" id="ARBA00022917"/>
    </source>
</evidence>
<dbReference type="InterPro" id="IPR014729">
    <property type="entry name" value="Rossmann-like_a/b/a_fold"/>
</dbReference>
<keyword evidence="4 6" id="KW-0648">Protein biosynthesis</keyword>
<dbReference type="InParanoid" id="E9GSP0"/>
<evidence type="ECO:0000256" key="3">
    <source>
        <dbReference type="ARBA" id="ARBA00022840"/>
    </source>
</evidence>
<dbReference type="InterPro" id="IPR001412">
    <property type="entry name" value="aa-tRNA-synth_I_CS"/>
</dbReference>
<dbReference type="AlphaFoldDB" id="E9GSP0"/>
<keyword evidence="2 6" id="KW-0547">Nucleotide-binding</keyword>
<keyword evidence="3 6" id="KW-0067">ATP-binding</keyword>
<evidence type="ECO:0000256" key="1">
    <source>
        <dbReference type="ARBA" id="ARBA00022598"/>
    </source>
</evidence>
<dbReference type="Gene3D" id="1.10.1160.10">
    <property type="entry name" value="Glutamyl-trna Synthetase, Domain 2"/>
    <property type="match status" value="1"/>
</dbReference>
<dbReference type="InterPro" id="IPR020061">
    <property type="entry name" value="Glu_tRNA_lig_a-bdl"/>
</dbReference>
<dbReference type="GO" id="GO:0017101">
    <property type="term" value="C:aminoacyl-tRNA synthetase multienzyme complex"/>
    <property type="evidence" value="ECO:0000318"/>
    <property type="project" value="GO_Central"/>
</dbReference>
<dbReference type="FunFam" id="1.10.1160.10:FF:000001">
    <property type="entry name" value="Glutamine--tRNA ligase"/>
    <property type="match status" value="1"/>
</dbReference>
<name>E9GSP0_DAPPU</name>
<dbReference type="OrthoDB" id="10250478at2759"/>
<dbReference type="SUPFAM" id="SSF52374">
    <property type="entry name" value="Nucleotidylyl transferase"/>
    <property type="match status" value="1"/>
</dbReference>
<evidence type="ECO:0000313" key="9">
    <source>
        <dbReference type="Proteomes" id="UP000000305"/>
    </source>
</evidence>
<dbReference type="eggNOG" id="KOG1148">
    <property type="taxonomic scope" value="Eukaryota"/>
</dbReference>
<protein>
    <recommendedName>
        <fullName evidence="7">Glutamyl/glutaminyl-tRNA synthetase class Ib catalytic domain-containing protein</fullName>
    </recommendedName>
</protein>
<accession>E9GSP0</accession>
<dbReference type="InterPro" id="IPR050132">
    <property type="entry name" value="Gln/Glu-tRNA_Ligase"/>
</dbReference>
<dbReference type="GO" id="GO:0005829">
    <property type="term" value="C:cytosol"/>
    <property type="evidence" value="ECO:0000318"/>
    <property type="project" value="GO_Central"/>
</dbReference>
<dbReference type="PANTHER" id="PTHR43097:SF4">
    <property type="entry name" value="GLUTAMINE--TRNA LIGASE"/>
    <property type="match status" value="1"/>
</dbReference>
<evidence type="ECO:0000256" key="5">
    <source>
        <dbReference type="ARBA" id="ARBA00023146"/>
    </source>
</evidence>
<dbReference type="PROSITE" id="PS00178">
    <property type="entry name" value="AA_TRNA_LIGASE_I"/>
    <property type="match status" value="1"/>
</dbReference>
<proteinExistence type="inferred from homology"/>
<dbReference type="KEGG" id="dpx:DAPPUDRAFT_247550"/>
<evidence type="ECO:0000256" key="2">
    <source>
        <dbReference type="ARBA" id="ARBA00022741"/>
    </source>
</evidence>
<gene>
    <name evidence="8" type="ORF">DAPPUDRAFT_247550</name>
</gene>
<dbReference type="STRING" id="6669.E9GSP0"/>
<dbReference type="Proteomes" id="UP000000305">
    <property type="component" value="Unassembled WGS sequence"/>
</dbReference>
<reference evidence="8 9" key="1">
    <citation type="journal article" date="2011" name="Science">
        <title>The ecoresponsive genome of Daphnia pulex.</title>
        <authorList>
            <person name="Colbourne J.K."/>
            <person name="Pfrender M.E."/>
            <person name="Gilbert D."/>
            <person name="Thomas W.K."/>
            <person name="Tucker A."/>
            <person name="Oakley T.H."/>
            <person name="Tokishita S."/>
            <person name="Aerts A."/>
            <person name="Arnold G.J."/>
            <person name="Basu M.K."/>
            <person name="Bauer D.J."/>
            <person name="Caceres C.E."/>
            <person name="Carmel L."/>
            <person name="Casola C."/>
            <person name="Choi J.H."/>
            <person name="Detter J.C."/>
            <person name="Dong Q."/>
            <person name="Dusheyko S."/>
            <person name="Eads B.D."/>
            <person name="Frohlich T."/>
            <person name="Geiler-Samerotte K.A."/>
            <person name="Gerlach D."/>
            <person name="Hatcher P."/>
            <person name="Jogdeo S."/>
            <person name="Krijgsveld J."/>
            <person name="Kriventseva E.V."/>
            <person name="Kultz D."/>
            <person name="Laforsch C."/>
            <person name="Lindquist E."/>
            <person name="Lopez J."/>
            <person name="Manak J.R."/>
            <person name="Muller J."/>
            <person name="Pangilinan J."/>
            <person name="Patwardhan R.P."/>
            <person name="Pitluck S."/>
            <person name="Pritham E.J."/>
            <person name="Rechtsteiner A."/>
            <person name="Rho M."/>
            <person name="Rogozin I.B."/>
            <person name="Sakarya O."/>
            <person name="Salamov A."/>
            <person name="Schaack S."/>
            <person name="Shapiro H."/>
            <person name="Shiga Y."/>
            <person name="Skalitzky C."/>
            <person name="Smith Z."/>
            <person name="Souvorov A."/>
            <person name="Sung W."/>
            <person name="Tang Z."/>
            <person name="Tsuchiya D."/>
            <person name="Tu H."/>
            <person name="Vos H."/>
            <person name="Wang M."/>
            <person name="Wolf Y.I."/>
            <person name="Yamagata H."/>
            <person name="Yamada T."/>
            <person name="Ye Y."/>
            <person name="Shaw J.R."/>
            <person name="Andrews J."/>
            <person name="Crease T.J."/>
            <person name="Tang H."/>
            <person name="Lucas S.M."/>
            <person name="Robertson H.M."/>
            <person name="Bork P."/>
            <person name="Koonin E.V."/>
            <person name="Zdobnov E.M."/>
            <person name="Grigoriev I.V."/>
            <person name="Lynch M."/>
            <person name="Boore J.L."/>
        </authorList>
    </citation>
    <scope>NUCLEOTIDE SEQUENCE [LARGE SCALE GENOMIC DNA]</scope>
</reference>
<dbReference type="Gene3D" id="3.90.800.10">
    <property type="entry name" value="Glutamyl-tRNA Synthetase, Domain 3"/>
    <property type="match status" value="1"/>
</dbReference>
<feature type="domain" description="Glutamyl/glutaminyl-tRNA synthetase class Ib catalytic" evidence="7">
    <location>
        <begin position="191"/>
        <end position="275"/>
    </location>
</feature>
<dbReference type="EMBL" id="GL732562">
    <property type="protein sequence ID" value="EFX77461.1"/>
    <property type="molecule type" value="Genomic_DNA"/>
</dbReference>
<dbReference type="InterPro" id="IPR020058">
    <property type="entry name" value="Glu/Gln-tRNA-synth_Ib_cat-dom"/>
</dbReference>
<feature type="domain" description="Glutamyl/glutaminyl-tRNA synthetase class Ib catalytic" evidence="7">
    <location>
        <begin position="124"/>
        <end position="184"/>
    </location>
</feature>
<feature type="domain" description="Glutamyl/glutaminyl-tRNA synthetase class Ib catalytic" evidence="7">
    <location>
        <begin position="23"/>
        <end position="123"/>
    </location>
</feature>
<keyword evidence="9" id="KW-1185">Reference proteome</keyword>
<dbReference type="GO" id="GO:0006425">
    <property type="term" value="P:glutaminyl-tRNA aminoacylation"/>
    <property type="evidence" value="ECO:0000318"/>
    <property type="project" value="GO_Central"/>
</dbReference>
<dbReference type="GO" id="GO:0005524">
    <property type="term" value="F:ATP binding"/>
    <property type="evidence" value="ECO:0007669"/>
    <property type="project" value="UniProtKB-KW"/>
</dbReference>
<comment type="similarity">
    <text evidence="6">Belongs to the class-I aminoacyl-tRNA synthetase family.</text>
</comment>
<sequence length="338" mass="39199">MDLLKQHLKETGGQYIVIVCLWVRTTFPPEPNGILHIGHAKAININFGYAAANDGVCFLRYNYTNPEKEEEKFFVGIKDMVEFELTILHRLGYKSYQITHSSDNFHQLYEWAKLLIKKGLAYHMKNGMFGEGAATMRMKLTLEEGKLDPVAYRIEYVAHHRTGDQWCIYPTYDYTHCLCDCIEKGAKKSFSRVQWEYGRLNVYYTVVSKREIATLLTKNIVHDWDDPRLFTLTALRRRGFPAEAINNLFAGMGVTGAQMGVDPQKLEAIVNDTLDFTAPHEELIKWGWPEDVWFHVDKLASAHINVKFYMFRSYDRLLKQTNLKTNKDDDGNDPDDFM</sequence>
<organism evidence="8 9">
    <name type="scientific">Daphnia pulex</name>
    <name type="common">Water flea</name>
    <dbReference type="NCBI Taxonomy" id="6669"/>
    <lineage>
        <taxon>Eukaryota</taxon>
        <taxon>Metazoa</taxon>
        <taxon>Ecdysozoa</taxon>
        <taxon>Arthropoda</taxon>
        <taxon>Crustacea</taxon>
        <taxon>Branchiopoda</taxon>
        <taxon>Diplostraca</taxon>
        <taxon>Cladocera</taxon>
        <taxon>Anomopoda</taxon>
        <taxon>Daphniidae</taxon>
        <taxon>Daphnia</taxon>
    </lineage>
</organism>
<dbReference type="Pfam" id="PF00749">
    <property type="entry name" value="tRNA-synt_1c"/>
    <property type="match status" value="3"/>
</dbReference>
<dbReference type="HOGENOM" id="CLU_821998_0_0_1"/>
<evidence type="ECO:0000256" key="6">
    <source>
        <dbReference type="RuleBase" id="RU363037"/>
    </source>
</evidence>
<dbReference type="Gene3D" id="3.40.50.620">
    <property type="entry name" value="HUPs"/>
    <property type="match status" value="2"/>
</dbReference>
<dbReference type="GO" id="GO:0004819">
    <property type="term" value="F:glutamine-tRNA ligase activity"/>
    <property type="evidence" value="ECO:0000318"/>
    <property type="project" value="GO_Central"/>
</dbReference>
<keyword evidence="1 6" id="KW-0436">Ligase</keyword>
<dbReference type="PANTHER" id="PTHR43097">
    <property type="entry name" value="GLUTAMINE-TRNA LIGASE"/>
    <property type="match status" value="1"/>
</dbReference>
<evidence type="ECO:0000259" key="7">
    <source>
        <dbReference type="Pfam" id="PF00749"/>
    </source>
</evidence>